<comment type="caution">
    <text evidence="1">The sequence shown here is derived from an EMBL/GenBank/DDBJ whole genome shotgun (WGS) entry which is preliminary data.</text>
</comment>
<proteinExistence type="predicted"/>
<keyword evidence="2" id="KW-1185">Reference proteome</keyword>
<dbReference type="PANTHER" id="PTHR45774:SF3">
    <property type="entry name" value="BTB (POZ) DOMAIN-CONTAINING 2B-RELATED"/>
    <property type="match status" value="1"/>
</dbReference>
<accession>A0AAE0RX62</accession>
<name>A0AAE0RX62_9BIVA</name>
<reference evidence="1" key="2">
    <citation type="journal article" date="2021" name="Genome Biol. Evol.">
        <title>Developing a high-quality reference genome for a parasitic bivalve with doubly uniparental inheritance (Bivalvia: Unionida).</title>
        <authorList>
            <person name="Smith C.H."/>
        </authorList>
    </citation>
    <scope>NUCLEOTIDE SEQUENCE</scope>
    <source>
        <strain evidence="1">CHS0354</strain>
        <tissue evidence="1">Mantle</tissue>
    </source>
</reference>
<organism evidence="1 2">
    <name type="scientific">Potamilus streckersoni</name>
    <dbReference type="NCBI Taxonomy" id="2493646"/>
    <lineage>
        <taxon>Eukaryota</taxon>
        <taxon>Metazoa</taxon>
        <taxon>Spiralia</taxon>
        <taxon>Lophotrochozoa</taxon>
        <taxon>Mollusca</taxon>
        <taxon>Bivalvia</taxon>
        <taxon>Autobranchia</taxon>
        <taxon>Heteroconchia</taxon>
        <taxon>Palaeoheterodonta</taxon>
        <taxon>Unionida</taxon>
        <taxon>Unionoidea</taxon>
        <taxon>Unionidae</taxon>
        <taxon>Ambleminae</taxon>
        <taxon>Lampsilini</taxon>
        <taxon>Potamilus</taxon>
    </lineage>
</organism>
<sequence>MVLTQEELCASEEEVYEAMKDWARNACAQRNILSSGENLRKVLGGLLNLIRFSVMDQNYFADEVAIDDKILNPRQKIIFSKNFCTVTWTQSSTQPQKTHLSTKERC</sequence>
<protein>
    <recommendedName>
        <fullName evidence="3">BACK domain-containing protein</fullName>
    </recommendedName>
</protein>
<dbReference type="Gene3D" id="1.25.40.420">
    <property type="match status" value="1"/>
</dbReference>
<dbReference type="EMBL" id="JAEAOA010001462">
    <property type="protein sequence ID" value="KAK3581231.1"/>
    <property type="molecule type" value="Genomic_DNA"/>
</dbReference>
<reference evidence="1" key="3">
    <citation type="submission" date="2023-05" db="EMBL/GenBank/DDBJ databases">
        <authorList>
            <person name="Smith C.H."/>
        </authorList>
    </citation>
    <scope>NUCLEOTIDE SEQUENCE</scope>
    <source>
        <strain evidence="1">CHS0354</strain>
        <tissue evidence="1">Mantle</tissue>
    </source>
</reference>
<evidence type="ECO:0000313" key="2">
    <source>
        <dbReference type="Proteomes" id="UP001195483"/>
    </source>
</evidence>
<reference evidence="1" key="1">
    <citation type="journal article" date="2021" name="Genome Biol. Evol.">
        <title>A High-Quality Reference Genome for a Parasitic Bivalve with Doubly Uniparental Inheritance (Bivalvia: Unionida).</title>
        <authorList>
            <person name="Smith C.H."/>
        </authorList>
    </citation>
    <scope>NUCLEOTIDE SEQUENCE</scope>
    <source>
        <strain evidence="1">CHS0354</strain>
    </source>
</reference>
<dbReference type="PANTHER" id="PTHR45774">
    <property type="entry name" value="BTB/POZ DOMAIN-CONTAINING"/>
    <property type="match status" value="1"/>
</dbReference>
<dbReference type="AlphaFoldDB" id="A0AAE0RX62"/>
<gene>
    <name evidence="1" type="ORF">CHS0354_024775</name>
</gene>
<dbReference type="Proteomes" id="UP001195483">
    <property type="component" value="Unassembled WGS sequence"/>
</dbReference>
<evidence type="ECO:0008006" key="3">
    <source>
        <dbReference type="Google" id="ProtNLM"/>
    </source>
</evidence>
<evidence type="ECO:0000313" key="1">
    <source>
        <dbReference type="EMBL" id="KAK3581231.1"/>
    </source>
</evidence>
<dbReference type="GO" id="GO:0005829">
    <property type="term" value="C:cytosol"/>
    <property type="evidence" value="ECO:0007669"/>
    <property type="project" value="TreeGrafter"/>
</dbReference>
<dbReference type="GO" id="GO:0022008">
    <property type="term" value="P:neurogenesis"/>
    <property type="evidence" value="ECO:0007669"/>
    <property type="project" value="TreeGrafter"/>
</dbReference>